<proteinExistence type="predicted"/>
<accession>A0ABQ6DVG1</accession>
<organism evidence="1 2">
    <name type="scientific">Psychromonas marina</name>
    <dbReference type="NCBI Taxonomy" id="88364"/>
    <lineage>
        <taxon>Bacteria</taxon>
        <taxon>Pseudomonadati</taxon>
        <taxon>Pseudomonadota</taxon>
        <taxon>Gammaproteobacteria</taxon>
        <taxon>Alteromonadales</taxon>
        <taxon>Psychromonadaceae</taxon>
        <taxon>Psychromonas</taxon>
    </lineage>
</organism>
<gene>
    <name evidence="1" type="ORF">GCM10007916_00220</name>
</gene>
<comment type="caution">
    <text evidence="1">The sequence shown here is derived from an EMBL/GenBank/DDBJ whole genome shotgun (WGS) entry which is preliminary data.</text>
</comment>
<name>A0ABQ6DVG1_9GAMM</name>
<dbReference type="EMBL" id="BSPQ01000001">
    <property type="protein sequence ID" value="GLS88955.1"/>
    <property type="molecule type" value="Genomic_DNA"/>
</dbReference>
<evidence type="ECO:0000313" key="1">
    <source>
        <dbReference type="EMBL" id="GLS88955.1"/>
    </source>
</evidence>
<sequence>MLKSNVIGIDLAKNILQVCHISKHGELISNKAVSRQKLKQILAKQQPAIVAIEGCGSSHY</sequence>
<protein>
    <recommendedName>
        <fullName evidence="3">IS110 family transposase</fullName>
    </recommendedName>
</protein>
<dbReference type="Proteomes" id="UP001157353">
    <property type="component" value="Unassembled WGS sequence"/>
</dbReference>
<evidence type="ECO:0008006" key="3">
    <source>
        <dbReference type="Google" id="ProtNLM"/>
    </source>
</evidence>
<keyword evidence="2" id="KW-1185">Reference proteome</keyword>
<reference evidence="2" key="1">
    <citation type="journal article" date="2019" name="Int. J. Syst. Evol. Microbiol.">
        <title>The Global Catalogue of Microorganisms (GCM) 10K type strain sequencing project: providing services to taxonomists for standard genome sequencing and annotation.</title>
        <authorList>
            <consortium name="The Broad Institute Genomics Platform"/>
            <consortium name="The Broad Institute Genome Sequencing Center for Infectious Disease"/>
            <person name="Wu L."/>
            <person name="Ma J."/>
        </authorList>
    </citation>
    <scope>NUCLEOTIDE SEQUENCE [LARGE SCALE GENOMIC DNA]</scope>
    <source>
        <strain evidence="2">NBRC 103166</strain>
    </source>
</reference>
<evidence type="ECO:0000313" key="2">
    <source>
        <dbReference type="Proteomes" id="UP001157353"/>
    </source>
</evidence>